<name>A0A9D4ISS4_DREPO</name>
<dbReference type="Proteomes" id="UP000828390">
    <property type="component" value="Unassembled WGS sequence"/>
</dbReference>
<gene>
    <name evidence="2" type="ORF">DPMN_160682</name>
</gene>
<evidence type="ECO:0000313" key="2">
    <source>
        <dbReference type="EMBL" id="KAH3782763.1"/>
    </source>
</evidence>
<protein>
    <submittedName>
        <fullName evidence="2">Uncharacterized protein</fullName>
    </submittedName>
</protein>
<organism evidence="2 3">
    <name type="scientific">Dreissena polymorpha</name>
    <name type="common">Zebra mussel</name>
    <name type="synonym">Mytilus polymorpha</name>
    <dbReference type="NCBI Taxonomy" id="45954"/>
    <lineage>
        <taxon>Eukaryota</taxon>
        <taxon>Metazoa</taxon>
        <taxon>Spiralia</taxon>
        <taxon>Lophotrochozoa</taxon>
        <taxon>Mollusca</taxon>
        <taxon>Bivalvia</taxon>
        <taxon>Autobranchia</taxon>
        <taxon>Heteroconchia</taxon>
        <taxon>Euheterodonta</taxon>
        <taxon>Imparidentia</taxon>
        <taxon>Neoheterodontei</taxon>
        <taxon>Myida</taxon>
        <taxon>Dreissenoidea</taxon>
        <taxon>Dreissenidae</taxon>
        <taxon>Dreissena</taxon>
    </lineage>
</organism>
<evidence type="ECO:0000256" key="1">
    <source>
        <dbReference type="SAM" id="MobiDB-lite"/>
    </source>
</evidence>
<dbReference type="EMBL" id="JAIWYP010000008">
    <property type="protein sequence ID" value="KAH3782763.1"/>
    <property type="molecule type" value="Genomic_DNA"/>
</dbReference>
<feature type="compositionally biased region" description="Polar residues" evidence="1">
    <location>
        <begin position="29"/>
        <end position="68"/>
    </location>
</feature>
<proteinExistence type="predicted"/>
<sequence length="68" mass="7813">MIFAPIKNGRHGNRHTQLGPDHQKPSPMQIHNLSQAPRKQLALNSPQRHRATTNQESINKQWANNNRT</sequence>
<feature type="region of interest" description="Disordered" evidence="1">
    <location>
        <begin position="1"/>
        <end position="68"/>
    </location>
</feature>
<accession>A0A9D4ISS4</accession>
<dbReference type="AlphaFoldDB" id="A0A9D4ISS4"/>
<evidence type="ECO:0000313" key="3">
    <source>
        <dbReference type="Proteomes" id="UP000828390"/>
    </source>
</evidence>
<reference evidence="2" key="2">
    <citation type="submission" date="2020-11" db="EMBL/GenBank/DDBJ databases">
        <authorList>
            <person name="McCartney M.A."/>
            <person name="Auch B."/>
            <person name="Kono T."/>
            <person name="Mallez S."/>
            <person name="Becker A."/>
            <person name="Gohl D.M."/>
            <person name="Silverstein K.A.T."/>
            <person name="Koren S."/>
            <person name="Bechman K.B."/>
            <person name="Herman A."/>
            <person name="Abrahante J.E."/>
            <person name="Garbe J."/>
        </authorList>
    </citation>
    <scope>NUCLEOTIDE SEQUENCE</scope>
    <source>
        <strain evidence="2">Duluth1</strain>
        <tissue evidence="2">Whole animal</tissue>
    </source>
</reference>
<reference evidence="2" key="1">
    <citation type="journal article" date="2019" name="bioRxiv">
        <title>The Genome of the Zebra Mussel, Dreissena polymorpha: A Resource for Invasive Species Research.</title>
        <authorList>
            <person name="McCartney M.A."/>
            <person name="Auch B."/>
            <person name="Kono T."/>
            <person name="Mallez S."/>
            <person name="Zhang Y."/>
            <person name="Obille A."/>
            <person name="Becker A."/>
            <person name="Abrahante J.E."/>
            <person name="Garbe J."/>
            <person name="Badalamenti J.P."/>
            <person name="Herman A."/>
            <person name="Mangelson H."/>
            <person name="Liachko I."/>
            <person name="Sullivan S."/>
            <person name="Sone E.D."/>
            <person name="Koren S."/>
            <person name="Silverstein K.A.T."/>
            <person name="Beckman K.B."/>
            <person name="Gohl D.M."/>
        </authorList>
    </citation>
    <scope>NUCLEOTIDE SEQUENCE</scope>
    <source>
        <strain evidence="2">Duluth1</strain>
        <tissue evidence="2">Whole animal</tissue>
    </source>
</reference>
<comment type="caution">
    <text evidence="2">The sequence shown here is derived from an EMBL/GenBank/DDBJ whole genome shotgun (WGS) entry which is preliminary data.</text>
</comment>
<keyword evidence="3" id="KW-1185">Reference proteome</keyword>